<dbReference type="EMBL" id="FMVF01000009">
    <property type="protein sequence ID" value="SCY72492.1"/>
    <property type="molecule type" value="Genomic_DNA"/>
</dbReference>
<dbReference type="AlphaFoldDB" id="A0A1G5I8R0"/>
<evidence type="ECO:0000313" key="1">
    <source>
        <dbReference type="EMBL" id="SCY72492.1"/>
    </source>
</evidence>
<dbReference type="STRING" id="490189.SAMN02927903_02170"/>
<reference evidence="1 2" key="1">
    <citation type="submission" date="2016-10" db="EMBL/GenBank/DDBJ databases">
        <authorList>
            <person name="de Groot N.N."/>
        </authorList>
    </citation>
    <scope>NUCLEOTIDE SEQUENCE [LARGE SCALE GENOMIC DNA]</scope>
    <source>
        <strain evidence="1 2">CGMCC 1.7031</strain>
    </source>
</reference>
<name>A0A1G5I8R0_9FLAO</name>
<gene>
    <name evidence="1" type="ORF">SAMN02927903_02170</name>
</gene>
<evidence type="ECO:0000313" key="2">
    <source>
        <dbReference type="Proteomes" id="UP000199354"/>
    </source>
</evidence>
<protein>
    <submittedName>
        <fullName evidence="1">Uncharacterized protein</fullName>
    </submittedName>
</protein>
<dbReference type="Proteomes" id="UP000199354">
    <property type="component" value="Unassembled WGS sequence"/>
</dbReference>
<organism evidence="1 2">
    <name type="scientific">Flavobacterium caeni</name>
    <dbReference type="NCBI Taxonomy" id="490189"/>
    <lineage>
        <taxon>Bacteria</taxon>
        <taxon>Pseudomonadati</taxon>
        <taxon>Bacteroidota</taxon>
        <taxon>Flavobacteriia</taxon>
        <taxon>Flavobacteriales</taxon>
        <taxon>Flavobacteriaceae</taxon>
        <taxon>Flavobacterium</taxon>
    </lineage>
</organism>
<keyword evidence="2" id="KW-1185">Reference proteome</keyword>
<sequence>MKWTIVWLMALALLASCGPHRMKCGPRGICEKNAPAPTIG</sequence>
<accession>A0A1G5I8R0</accession>
<proteinExistence type="predicted"/>
<dbReference type="PROSITE" id="PS51257">
    <property type="entry name" value="PROKAR_LIPOPROTEIN"/>
    <property type="match status" value="1"/>
</dbReference>